<organism evidence="1 2">
    <name type="scientific">Comamonas guangdongensis</name>
    <dbReference type="NCBI Taxonomy" id="510515"/>
    <lineage>
        <taxon>Bacteria</taxon>
        <taxon>Pseudomonadati</taxon>
        <taxon>Pseudomonadota</taxon>
        <taxon>Betaproteobacteria</taxon>
        <taxon>Burkholderiales</taxon>
        <taxon>Comamonadaceae</taxon>
        <taxon>Comamonas</taxon>
    </lineage>
</organism>
<dbReference type="EMBL" id="JBFYGN010000024">
    <property type="protein sequence ID" value="MEX8194667.1"/>
    <property type="molecule type" value="Genomic_DNA"/>
</dbReference>
<dbReference type="InterPro" id="IPR021675">
    <property type="entry name" value="DUF3261"/>
</dbReference>
<protein>
    <submittedName>
        <fullName evidence="1">DUF3261 domain-containing protein</fullName>
    </submittedName>
</protein>
<evidence type="ECO:0000313" key="2">
    <source>
        <dbReference type="Proteomes" id="UP001561046"/>
    </source>
</evidence>
<sequence length="195" mass="21002">MAWQAACALVTIFVVGCANGPAVPQVVHNPAPLRLTLALAPQALGCSVAVQQQLMVHAPGQPTQALDALLEVDVHSVRLALFHLGQHMGTLVWDGRQLQTQLSAWWPTQLPPAQVLSDMQLALWPASAVAQALPADWTLQEQAQQRRLAFQGQERVAIQAAGTQAFDIRYASVDWQLHVASLGGMWPCTAAQEAP</sequence>
<dbReference type="Pfam" id="PF11659">
    <property type="entry name" value="DUF3261"/>
    <property type="match status" value="1"/>
</dbReference>
<comment type="caution">
    <text evidence="1">The sequence shown here is derived from an EMBL/GenBank/DDBJ whole genome shotgun (WGS) entry which is preliminary data.</text>
</comment>
<keyword evidence="2" id="KW-1185">Reference proteome</keyword>
<gene>
    <name evidence="1" type="ORF">AB6724_17680</name>
</gene>
<dbReference type="RefSeq" id="WP_369339846.1">
    <property type="nucleotide sequence ID" value="NZ_JBFYGN010000024.1"/>
</dbReference>
<proteinExistence type="predicted"/>
<evidence type="ECO:0000313" key="1">
    <source>
        <dbReference type="EMBL" id="MEX8194667.1"/>
    </source>
</evidence>
<dbReference type="Proteomes" id="UP001561046">
    <property type="component" value="Unassembled WGS sequence"/>
</dbReference>
<accession>A0ABV3ZYQ3</accession>
<name>A0ABV3ZYQ3_9BURK</name>
<reference evidence="1 2" key="1">
    <citation type="journal article" date="2013" name="Int. J. Syst. Evol. Microbiol.">
        <title>Comamonas guangdongensis sp. nov., isolated from subterranean forest sediment, and emended description of the genus Comamonas.</title>
        <authorList>
            <person name="Zhang J."/>
            <person name="Wang Y."/>
            <person name="Zhou S."/>
            <person name="Wu C."/>
            <person name="He J."/>
            <person name="Li F."/>
        </authorList>
    </citation>
    <scope>NUCLEOTIDE SEQUENCE [LARGE SCALE GENOMIC DNA]</scope>
    <source>
        <strain evidence="1 2">CCTCC AB2011133</strain>
    </source>
</reference>